<dbReference type="GO" id="GO:0005615">
    <property type="term" value="C:extracellular space"/>
    <property type="evidence" value="ECO:0007669"/>
    <property type="project" value="TreeGrafter"/>
</dbReference>
<dbReference type="RefSeq" id="WP_045313220.1">
    <property type="nucleotide sequence ID" value="NZ_JYJG01000137.1"/>
</dbReference>
<dbReference type="EMBL" id="JYJG01000137">
    <property type="protein sequence ID" value="KJK47353.1"/>
    <property type="molecule type" value="Genomic_DNA"/>
</dbReference>
<evidence type="ECO:0008006" key="6">
    <source>
        <dbReference type="Google" id="ProtNLM"/>
    </source>
</evidence>
<feature type="chain" id="PRO_5002441548" description="Tissue inhibitor of metalloproteinase" evidence="3">
    <location>
        <begin position="28"/>
        <end position="133"/>
    </location>
</feature>
<keyword evidence="3" id="KW-0732">Signal</keyword>
<comment type="caution">
    <text evidence="4">The sequence shown here is derived from an EMBL/GenBank/DDBJ whole genome shotgun (WGS) entry which is preliminary data.</text>
</comment>
<reference evidence="4 5" key="1">
    <citation type="submission" date="2015-02" db="EMBL/GenBank/DDBJ databases">
        <authorList>
            <person name="Ju K.-S."/>
            <person name="Doroghazi J.R."/>
            <person name="Metcalf W."/>
        </authorList>
    </citation>
    <scope>NUCLEOTIDE SEQUENCE [LARGE SCALE GENOMIC DNA]</scope>
    <source>
        <strain evidence="4 5">NRRL B-16140</strain>
    </source>
</reference>
<keyword evidence="5" id="KW-1185">Reference proteome</keyword>
<dbReference type="GO" id="GO:0002020">
    <property type="term" value="F:protease binding"/>
    <property type="evidence" value="ECO:0007669"/>
    <property type="project" value="TreeGrafter"/>
</dbReference>
<protein>
    <recommendedName>
        <fullName evidence="6">Tissue inhibitor of metalloproteinase</fullName>
    </recommendedName>
</protein>
<evidence type="ECO:0000313" key="5">
    <source>
        <dbReference type="Proteomes" id="UP000033393"/>
    </source>
</evidence>
<organism evidence="4 5">
    <name type="scientific">Lentzea aerocolonigenes</name>
    <name type="common">Lechevalieria aerocolonigenes</name>
    <name type="synonym">Saccharothrix aerocolonigenes</name>
    <dbReference type="NCBI Taxonomy" id="68170"/>
    <lineage>
        <taxon>Bacteria</taxon>
        <taxon>Bacillati</taxon>
        <taxon>Actinomycetota</taxon>
        <taxon>Actinomycetes</taxon>
        <taxon>Pseudonocardiales</taxon>
        <taxon>Pseudonocardiaceae</taxon>
        <taxon>Lentzea</taxon>
    </lineage>
</organism>
<dbReference type="PANTHER" id="PTHR11844">
    <property type="entry name" value="METALLOPROTEASE INHIBITOR"/>
    <property type="match status" value="1"/>
</dbReference>
<dbReference type="Pfam" id="PF00965">
    <property type="entry name" value="TIMP"/>
    <property type="match status" value="1"/>
</dbReference>
<dbReference type="PANTHER" id="PTHR11844:SF33">
    <property type="entry name" value="TISSUE INHIBITOR OF METALLOPROTEINASE"/>
    <property type="match status" value="1"/>
</dbReference>
<dbReference type="GO" id="GO:0008191">
    <property type="term" value="F:metalloendopeptidase inhibitor activity"/>
    <property type="evidence" value="ECO:0007669"/>
    <property type="project" value="InterPro"/>
</dbReference>
<keyword evidence="2" id="KW-0964">Secreted</keyword>
<evidence type="ECO:0000256" key="1">
    <source>
        <dbReference type="ARBA" id="ARBA00004613"/>
    </source>
</evidence>
<gene>
    <name evidence="4" type="ORF">UK23_20645</name>
</gene>
<proteinExistence type="predicted"/>
<feature type="signal peptide" evidence="3">
    <location>
        <begin position="1"/>
        <end position="27"/>
    </location>
</feature>
<dbReference type="PATRIC" id="fig|68170.10.peg.5184"/>
<dbReference type="Gene3D" id="2.40.50.120">
    <property type="match status" value="1"/>
</dbReference>
<dbReference type="GO" id="GO:0031012">
    <property type="term" value="C:extracellular matrix"/>
    <property type="evidence" value="ECO:0007669"/>
    <property type="project" value="TreeGrafter"/>
</dbReference>
<dbReference type="GO" id="GO:0051045">
    <property type="term" value="P:negative regulation of membrane protein ectodomain proteolysis"/>
    <property type="evidence" value="ECO:0007669"/>
    <property type="project" value="TreeGrafter"/>
</dbReference>
<dbReference type="Proteomes" id="UP000033393">
    <property type="component" value="Unassembled WGS sequence"/>
</dbReference>
<evidence type="ECO:0000256" key="2">
    <source>
        <dbReference type="ARBA" id="ARBA00022525"/>
    </source>
</evidence>
<dbReference type="InterPro" id="IPR008993">
    <property type="entry name" value="TIMP-like_OB-fold"/>
</dbReference>
<name>A0A0F0H118_LENAE</name>
<sequence length="133" mass="14037">MKRIVRMAAAVVLTAGMTTVAAGTAHACSCAPATEEQLLARADHVFQGRVLEKVVEAPQKVRYRVAVAEERKGDVPDEVGVVTYDNGGMCGVDLAVGKDYLIYATGDSSDGKVDTNLCSGTRQENAAPPSCRH</sequence>
<dbReference type="AlphaFoldDB" id="A0A0F0H118"/>
<evidence type="ECO:0000256" key="3">
    <source>
        <dbReference type="SAM" id="SignalP"/>
    </source>
</evidence>
<dbReference type="SUPFAM" id="SSF50242">
    <property type="entry name" value="TIMP-like"/>
    <property type="match status" value="1"/>
</dbReference>
<dbReference type="OrthoDB" id="3691513at2"/>
<accession>A0A0F0H118</accession>
<evidence type="ECO:0000313" key="4">
    <source>
        <dbReference type="EMBL" id="KJK47353.1"/>
    </source>
</evidence>
<dbReference type="InterPro" id="IPR001820">
    <property type="entry name" value="TIMP"/>
</dbReference>
<comment type="subcellular location">
    <subcellularLocation>
        <location evidence="1">Secreted</location>
    </subcellularLocation>
</comment>